<feature type="compositionally biased region" description="Low complexity" evidence="8">
    <location>
        <begin position="28"/>
        <end position="42"/>
    </location>
</feature>
<protein>
    <recommendedName>
        <fullName evidence="12">Chloride channel protein</fullName>
    </recommendedName>
</protein>
<dbReference type="Proteomes" id="UP001189429">
    <property type="component" value="Unassembled WGS sequence"/>
</dbReference>
<evidence type="ECO:0000313" key="11">
    <source>
        <dbReference type="Proteomes" id="UP001189429"/>
    </source>
</evidence>
<evidence type="ECO:0000256" key="4">
    <source>
        <dbReference type="ARBA" id="ARBA00022989"/>
    </source>
</evidence>
<feature type="transmembrane region" description="Helical" evidence="9">
    <location>
        <begin position="151"/>
        <end position="173"/>
    </location>
</feature>
<dbReference type="PANTHER" id="PTHR45711:SF6">
    <property type="entry name" value="CHLORIDE CHANNEL PROTEIN"/>
    <property type="match status" value="1"/>
</dbReference>
<feature type="transmembrane region" description="Helical" evidence="9">
    <location>
        <begin position="366"/>
        <end position="384"/>
    </location>
</feature>
<evidence type="ECO:0000256" key="7">
    <source>
        <dbReference type="ARBA" id="ARBA00023214"/>
    </source>
</evidence>
<evidence type="ECO:0000313" key="10">
    <source>
        <dbReference type="EMBL" id="CAK0868204.1"/>
    </source>
</evidence>
<keyword evidence="7" id="KW-0868">Chloride</keyword>
<feature type="transmembrane region" description="Helical" evidence="9">
    <location>
        <begin position="531"/>
        <end position="550"/>
    </location>
</feature>
<feature type="transmembrane region" description="Helical" evidence="9">
    <location>
        <begin position="92"/>
        <end position="114"/>
    </location>
</feature>
<evidence type="ECO:0000256" key="1">
    <source>
        <dbReference type="ARBA" id="ARBA00004141"/>
    </source>
</evidence>
<organism evidence="10 11">
    <name type="scientific">Prorocentrum cordatum</name>
    <dbReference type="NCBI Taxonomy" id="2364126"/>
    <lineage>
        <taxon>Eukaryota</taxon>
        <taxon>Sar</taxon>
        <taxon>Alveolata</taxon>
        <taxon>Dinophyceae</taxon>
        <taxon>Prorocentrales</taxon>
        <taxon>Prorocentraceae</taxon>
        <taxon>Prorocentrum</taxon>
    </lineage>
</organism>
<evidence type="ECO:0000256" key="6">
    <source>
        <dbReference type="ARBA" id="ARBA00023136"/>
    </source>
</evidence>
<keyword evidence="2" id="KW-0813">Transport</keyword>
<evidence type="ECO:0000256" key="2">
    <source>
        <dbReference type="ARBA" id="ARBA00022448"/>
    </source>
</evidence>
<dbReference type="Gene3D" id="1.10.3080.10">
    <property type="entry name" value="Clc chloride channel"/>
    <property type="match status" value="1"/>
</dbReference>
<evidence type="ECO:0000256" key="3">
    <source>
        <dbReference type="ARBA" id="ARBA00022692"/>
    </source>
</evidence>
<keyword evidence="5" id="KW-0406">Ion transport</keyword>
<dbReference type="Pfam" id="PF00654">
    <property type="entry name" value="Voltage_CLC"/>
    <property type="match status" value="1"/>
</dbReference>
<dbReference type="PRINTS" id="PR00762">
    <property type="entry name" value="CLCHANNEL"/>
</dbReference>
<dbReference type="Gene3D" id="3.10.580.10">
    <property type="entry name" value="CBS-domain"/>
    <property type="match status" value="1"/>
</dbReference>
<dbReference type="InterPro" id="IPR014743">
    <property type="entry name" value="Cl-channel_core"/>
</dbReference>
<evidence type="ECO:0008006" key="12">
    <source>
        <dbReference type="Google" id="ProtNLM"/>
    </source>
</evidence>
<gene>
    <name evidence="10" type="ORF">PCOR1329_LOCUS54945</name>
</gene>
<feature type="transmembrane region" description="Helical" evidence="9">
    <location>
        <begin position="329"/>
        <end position="346"/>
    </location>
</feature>
<feature type="transmembrane region" description="Helical" evidence="9">
    <location>
        <begin position="288"/>
        <end position="309"/>
    </location>
</feature>
<reference evidence="10" key="1">
    <citation type="submission" date="2023-10" db="EMBL/GenBank/DDBJ databases">
        <authorList>
            <person name="Chen Y."/>
            <person name="Shah S."/>
            <person name="Dougan E. K."/>
            <person name="Thang M."/>
            <person name="Chan C."/>
        </authorList>
    </citation>
    <scope>NUCLEOTIDE SEQUENCE [LARGE SCALE GENOMIC DNA]</scope>
</reference>
<feature type="non-terminal residue" evidence="10">
    <location>
        <position position="812"/>
    </location>
</feature>
<feature type="transmembrane region" description="Helical" evidence="9">
    <location>
        <begin position="499"/>
        <end position="524"/>
    </location>
</feature>
<dbReference type="EMBL" id="CAUYUJ010016726">
    <property type="protein sequence ID" value="CAK0868204.1"/>
    <property type="molecule type" value="Genomic_DNA"/>
</dbReference>
<dbReference type="InterPro" id="IPR001807">
    <property type="entry name" value="ClC"/>
</dbReference>
<keyword evidence="11" id="KW-1185">Reference proteome</keyword>
<dbReference type="SUPFAM" id="SSF54631">
    <property type="entry name" value="CBS-domain pair"/>
    <property type="match status" value="1"/>
</dbReference>
<evidence type="ECO:0000256" key="9">
    <source>
        <dbReference type="SAM" id="Phobius"/>
    </source>
</evidence>
<evidence type="ECO:0000256" key="5">
    <source>
        <dbReference type="ARBA" id="ARBA00023065"/>
    </source>
</evidence>
<keyword evidence="6 9" id="KW-0472">Membrane</keyword>
<feature type="transmembrane region" description="Helical" evidence="9">
    <location>
        <begin position="252"/>
        <end position="276"/>
    </location>
</feature>
<comment type="subcellular location">
    <subcellularLocation>
        <location evidence="1">Membrane</location>
        <topology evidence="1">Multi-pass membrane protein</topology>
    </subcellularLocation>
</comment>
<dbReference type="SUPFAM" id="SSF81340">
    <property type="entry name" value="Clc chloride channel"/>
    <property type="match status" value="1"/>
</dbReference>
<accession>A0ABN9V5R7</accession>
<keyword evidence="4 9" id="KW-1133">Transmembrane helix</keyword>
<feature type="transmembrane region" description="Helical" evidence="9">
    <location>
        <begin position="460"/>
        <end position="484"/>
    </location>
</feature>
<dbReference type="InterPro" id="IPR046342">
    <property type="entry name" value="CBS_dom_sf"/>
</dbReference>
<feature type="compositionally biased region" description="Gly residues" evidence="8">
    <location>
        <begin position="43"/>
        <end position="52"/>
    </location>
</feature>
<keyword evidence="3 9" id="KW-0812">Transmembrane</keyword>
<dbReference type="PANTHER" id="PTHR45711">
    <property type="entry name" value="CHLORIDE CHANNEL PROTEIN"/>
    <property type="match status" value="1"/>
</dbReference>
<evidence type="ECO:0000256" key="8">
    <source>
        <dbReference type="SAM" id="MobiDB-lite"/>
    </source>
</evidence>
<proteinExistence type="predicted"/>
<feature type="region of interest" description="Disordered" evidence="8">
    <location>
        <begin position="1"/>
        <end position="58"/>
    </location>
</feature>
<name>A0ABN9V5R7_9DINO</name>
<comment type="caution">
    <text evidence="10">The sequence shown here is derived from an EMBL/GenBank/DDBJ whole genome shotgun (WGS) entry which is preliminary data.</text>
</comment>
<sequence length="812" mass="86113">MAREPVEGGRAGADGQWRRQISTELEHAPPGASRGPGAAPAWRGGGSGGGSGPAAEWPQFSNVDLHEEERRHAHAAWRVSGAFYQWWFAAQAWVLAISVGVCSSLTGTLIEIVVNRLASFRFGFCVAQPTMSVHHCPEDGWRDWGHGLGGFCTNVGLGVLMAGMSAWLVFAFAPAAAGSGIPEVKTILNGFVMPDVVSLRTLCVKVPGLALSVAAGMSLGKEGPLVHVAVCWAEFLSRFCPQFQNEGKRRELFSAAAAAGVSTAFGAPVGGVLFSLEEVSSFFPTRTLLRAFTAAVSAAFTLSVINAGMSKGVTMFSVEHSQACNPLEYIGFALIGVLGGLVGAAFNSLNTRWSEIRLRPGFRKRVPAIFEVVLIALVTLVTSWPSEFTRPLSADAIHAMFESCGPNVSQSTVASRLAMGLCEEDGAFAPLSWPLVRALAAACAVRFCQMTITFGTACPAGLFVPSLFIGACLGRLVGVVAYALNQSLGLFPQAVQPGVYSMVGAAAVLGGVCRVTISLVVIMFELTGSSCYIVPFMLSVLIAKLVGDMLNEGIYDLYIVLKGYPFLKEELDVTFTERCCDIMEANLTKLDLSCGLCVGDLRSMLEIHPFRGFPVVDGRHFVGFVKRHSLESLLVGTGLDAGHRADDDPVARAELEAEVDRHVLRMVPDAPLSEVHKVFKQLGNKYVFLVGPCGWGSGSYDALVGMISKKRFIRFLESGAVGHMADPSGAGGIRSSAGLGARAVVALLSRMRGRLQTAARPGSCRRGPWPSPCGRGQTRAAEALCGGVRASRLLAGGTRPRQNVVPFGGPEL</sequence>